<sequence>MIVISKWRRLTAGLILAVVMIGCSNGPTRPDVIPVKGKVVYQQSTIPAGALVVFHPTSPDVEKQIGGKPFATVKDDGTFALTTYANEDGAPEGEYGVTVDWRPKSAKQPKFSLGEGGNAGVSKLKPIYSNPQKPVLKASVKKGTVNEFTFQVD</sequence>
<dbReference type="KEGG" id="tim:GMBLW1_13470"/>
<evidence type="ECO:0000313" key="2">
    <source>
        <dbReference type="Proteomes" id="UP000464378"/>
    </source>
</evidence>
<dbReference type="AlphaFoldDB" id="A0A6C2YNB2"/>
<dbReference type="RefSeq" id="WP_162657771.1">
    <property type="nucleotide sequence ID" value="NZ_LR593887.1"/>
</dbReference>
<dbReference type="InParanoid" id="A0A6C2YNB2"/>
<dbReference type="PROSITE" id="PS51257">
    <property type="entry name" value="PROKAR_LIPOPROTEIN"/>
    <property type="match status" value="1"/>
</dbReference>
<keyword evidence="2" id="KW-1185">Reference proteome</keyword>
<protein>
    <recommendedName>
        <fullName evidence="3">Carboxypeptidase regulatory-like domain-containing protein</fullName>
    </recommendedName>
</protein>
<accession>A0A6C2YNB2</accession>
<name>A0A6C2YNB2_9BACT</name>
<gene>
    <name evidence="1" type="ORF">GMBLW1_13470</name>
</gene>
<dbReference type="EMBL" id="LR586016">
    <property type="protein sequence ID" value="VIP02613.1"/>
    <property type="molecule type" value="Genomic_DNA"/>
</dbReference>
<reference evidence="1" key="1">
    <citation type="submission" date="2019-04" db="EMBL/GenBank/DDBJ databases">
        <authorList>
            <consortium name="Science for Life Laboratories"/>
        </authorList>
    </citation>
    <scope>NUCLEOTIDE SEQUENCE</scope>
    <source>
        <strain evidence="1">MBLW1</strain>
    </source>
</reference>
<proteinExistence type="predicted"/>
<evidence type="ECO:0008006" key="3">
    <source>
        <dbReference type="Google" id="ProtNLM"/>
    </source>
</evidence>
<evidence type="ECO:0000313" key="1">
    <source>
        <dbReference type="EMBL" id="VIP02613.1"/>
    </source>
</evidence>
<dbReference type="EMBL" id="LR593887">
    <property type="protein sequence ID" value="VTS01927.1"/>
    <property type="molecule type" value="Genomic_DNA"/>
</dbReference>
<organism evidence="1">
    <name type="scientific">Tuwongella immobilis</name>
    <dbReference type="NCBI Taxonomy" id="692036"/>
    <lineage>
        <taxon>Bacteria</taxon>
        <taxon>Pseudomonadati</taxon>
        <taxon>Planctomycetota</taxon>
        <taxon>Planctomycetia</taxon>
        <taxon>Gemmatales</taxon>
        <taxon>Gemmataceae</taxon>
        <taxon>Tuwongella</taxon>
    </lineage>
</organism>
<dbReference type="Proteomes" id="UP000464378">
    <property type="component" value="Chromosome"/>
</dbReference>